<evidence type="ECO:0000256" key="6">
    <source>
        <dbReference type="ARBA" id="ARBA00023187"/>
    </source>
</evidence>
<keyword evidence="5" id="KW-0507">mRNA processing</keyword>
<reference evidence="9" key="1">
    <citation type="journal article" date="2023" name="IScience">
        <title>Live-bearing cockroach genome reveals convergent evolutionary mechanisms linked to viviparity in insects and beyond.</title>
        <authorList>
            <person name="Fouks B."/>
            <person name="Harrison M.C."/>
            <person name="Mikhailova A.A."/>
            <person name="Marchal E."/>
            <person name="English S."/>
            <person name="Carruthers M."/>
            <person name="Jennings E.C."/>
            <person name="Chiamaka E.L."/>
            <person name="Frigard R.A."/>
            <person name="Pippel M."/>
            <person name="Attardo G.M."/>
            <person name="Benoit J.B."/>
            <person name="Bornberg-Bauer E."/>
            <person name="Tobe S.S."/>
        </authorList>
    </citation>
    <scope>NUCLEOTIDE SEQUENCE</scope>
    <source>
        <strain evidence="9">Stay&amp;Tobe</strain>
    </source>
</reference>
<dbReference type="EMBL" id="JASPKZ010000458">
    <property type="protein sequence ID" value="KAJ9600018.1"/>
    <property type="molecule type" value="Genomic_DNA"/>
</dbReference>
<reference evidence="9" key="2">
    <citation type="submission" date="2023-05" db="EMBL/GenBank/DDBJ databases">
        <authorList>
            <person name="Fouks B."/>
        </authorList>
    </citation>
    <scope>NUCLEOTIDE SEQUENCE</scope>
    <source>
        <strain evidence="9">Stay&amp;Tobe</strain>
        <tissue evidence="9">Testes</tissue>
    </source>
</reference>
<feature type="compositionally biased region" description="Basic and acidic residues" evidence="8">
    <location>
        <begin position="14"/>
        <end position="28"/>
    </location>
</feature>
<evidence type="ECO:0000256" key="4">
    <source>
        <dbReference type="ARBA" id="ARBA00017993"/>
    </source>
</evidence>
<dbReference type="GO" id="GO:0005730">
    <property type="term" value="C:nucleolus"/>
    <property type="evidence" value="ECO:0007669"/>
    <property type="project" value="UniProtKB-SubCell"/>
</dbReference>
<feature type="compositionally biased region" description="Basic and acidic residues" evidence="8">
    <location>
        <begin position="38"/>
        <end position="48"/>
    </location>
</feature>
<evidence type="ECO:0000256" key="3">
    <source>
        <dbReference type="ARBA" id="ARBA00006852"/>
    </source>
</evidence>
<comment type="similarity">
    <text evidence="3">Belongs to the ARL6IP4 family.</text>
</comment>
<evidence type="ECO:0000256" key="5">
    <source>
        <dbReference type="ARBA" id="ARBA00022664"/>
    </source>
</evidence>
<comment type="caution">
    <text evidence="9">The sequence shown here is derived from an EMBL/GenBank/DDBJ whole genome shotgun (WGS) entry which is preliminary data.</text>
</comment>
<keyword evidence="7" id="KW-0539">Nucleus</keyword>
<dbReference type="AlphaFoldDB" id="A0AAD8AIW6"/>
<proteinExistence type="inferred from homology"/>
<feature type="compositionally biased region" description="Basic residues" evidence="8">
    <location>
        <begin position="65"/>
        <end position="96"/>
    </location>
</feature>
<evidence type="ECO:0000256" key="7">
    <source>
        <dbReference type="ARBA" id="ARBA00023242"/>
    </source>
</evidence>
<evidence type="ECO:0000256" key="8">
    <source>
        <dbReference type="SAM" id="MobiDB-lite"/>
    </source>
</evidence>
<organism evidence="9 10">
    <name type="scientific">Diploptera punctata</name>
    <name type="common">Pacific beetle cockroach</name>
    <dbReference type="NCBI Taxonomy" id="6984"/>
    <lineage>
        <taxon>Eukaryota</taxon>
        <taxon>Metazoa</taxon>
        <taxon>Ecdysozoa</taxon>
        <taxon>Arthropoda</taxon>
        <taxon>Hexapoda</taxon>
        <taxon>Insecta</taxon>
        <taxon>Pterygota</taxon>
        <taxon>Neoptera</taxon>
        <taxon>Polyneoptera</taxon>
        <taxon>Dictyoptera</taxon>
        <taxon>Blattodea</taxon>
        <taxon>Blaberoidea</taxon>
        <taxon>Blaberidae</taxon>
        <taxon>Diplopterinae</taxon>
        <taxon>Diploptera</taxon>
    </lineage>
</organism>
<dbReference type="GO" id="GO:0008380">
    <property type="term" value="P:RNA splicing"/>
    <property type="evidence" value="ECO:0007669"/>
    <property type="project" value="UniProtKB-KW"/>
</dbReference>
<dbReference type="GO" id="GO:0006397">
    <property type="term" value="P:mRNA processing"/>
    <property type="evidence" value="ECO:0007669"/>
    <property type="project" value="UniProtKB-KW"/>
</dbReference>
<protein>
    <recommendedName>
        <fullName evidence="4">ADP-ribosylation factor-like protein 6-interacting protein 4</fullName>
    </recommendedName>
</protein>
<dbReference type="Pfam" id="PF10500">
    <property type="entry name" value="SR-25"/>
    <property type="match status" value="1"/>
</dbReference>
<evidence type="ECO:0000313" key="10">
    <source>
        <dbReference type="Proteomes" id="UP001233999"/>
    </source>
</evidence>
<evidence type="ECO:0000256" key="1">
    <source>
        <dbReference type="ARBA" id="ARBA00004324"/>
    </source>
</evidence>
<feature type="compositionally biased region" description="Low complexity" evidence="8">
    <location>
        <begin position="49"/>
        <end position="61"/>
    </location>
</feature>
<feature type="non-terminal residue" evidence="9">
    <location>
        <position position="1"/>
    </location>
</feature>
<feature type="compositionally biased region" description="Basic and acidic residues" evidence="8">
    <location>
        <begin position="106"/>
        <end position="123"/>
    </location>
</feature>
<feature type="region of interest" description="Disordered" evidence="8">
    <location>
        <begin position="1"/>
        <end position="129"/>
    </location>
</feature>
<evidence type="ECO:0000313" key="9">
    <source>
        <dbReference type="EMBL" id="KAJ9600018.1"/>
    </source>
</evidence>
<dbReference type="InterPro" id="IPR019532">
    <property type="entry name" value="Nucl_RNA-splicing_assoc_SR-25"/>
</dbReference>
<sequence>LLNMAEKHKHKKVDKSSTAHDESEEQSKHKQSISSERSVPDRSRKTNSESDSSSSRASSTTKPKEKTHKKSEKKKSKKKKKKLKKKLKKEKRKLKKAAAQAADVTKGSKDITKPEDDKSKIAEEPEDQLMLDRAKAMAPMTKEEWEKRQSVVRRVYDDETGRHRLIKGDGEVLEEIVSRDRHREINKQATRGDGAFFQSTMAAKSRK</sequence>
<accession>A0AAD8AIW6</accession>
<comment type="subcellular location">
    <subcellularLocation>
        <location evidence="1">Nucleus speckle</location>
    </subcellularLocation>
    <subcellularLocation>
        <location evidence="2">Nucleus</location>
        <location evidence="2">Nucleolus</location>
    </subcellularLocation>
</comment>
<dbReference type="GO" id="GO:0016607">
    <property type="term" value="C:nuclear speck"/>
    <property type="evidence" value="ECO:0007669"/>
    <property type="project" value="UniProtKB-SubCell"/>
</dbReference>
<gene>
    <name evidence="9" type="ORF">L9F63_009682</name>
</gene>
<keyword evidence="6" id="KW-0508">mRNA splicing</keyword>
<name>A0AAD8AIW6_DIPPU</name>
<dbReference type="Proteomes" id="UP001233999">
    <property type="component" value="Unassembled WGS sequence"/>
</dbReference>
<evidence type="ECO:0000256" key="2">
    <source>
        <dbReference type="ARBA" id="ARBA00004604"/>
    </source>
</evidence>
<keyword evidence="10" id="KW-1185">Reference proteome</keyword>